<dbReference type="Pfam" id="PF07291">
    <property type="entry name" value="MauE"/>
    <property type="match status" value="1"/>
</dbReference>
<comment type="subcellular location">
    <subcellularLocation>
        <location evidence="1">Membrane</location>
        <topology evidence="1">Multi-pass membrane protein</topology>
    </subcellularLocation>
</comment>
<feature type="domain" description="Methylamine utilisation protein MauE" evidence="6">
    <location>
        <begin position="1"/>
        <end position="136"/>
    </location>
</feature>
<organism evidence="7 8">
    <name type="scientific">Streptomyces desertarenae</name>
    <dbReference type="NCBI Taxonomy" id="2666184"/>
    <lineage>
        <taxon>Bacteria</taxon>
        <taxon>Bacillati</taxon>
        <taxon>Actinomycetota</taxon>
        <taxon>Actinomycetes</taxon>
        <taxon>Kitasatosporales</taxon>
        <taxon>Streptomycetaceae</taxon>
        <taxon>Streptomyces</taxon>
    </lineage>
</organism>
<keyword evidence="8" id="KW-1185">Reference proteome</keyword>
<feature type="transmembrane region" description="Helical" evidence="5">
    <location>
        <begin position="50"/>
        <end position="68"/>
    </location>
</feature>
<sequence>MEFVSAVSRIALVLVFAAAVLGKTRNAESFHAFTYSVETLGRVSAARAPVLAAGVVLAEAAGALLLAWPAAYGGRLPATIGLLTMIGLLVSFTCAVVRALRAGKQVACRCFGTSADPVGPPQLVRNAVLLAVAVTAAPGVWESGHLSWQARFAAWLCGATAALVLVVGDELVTLLRAAPAAPARTST</sequence>
<proteinExistence type="predicted"/>
<reference evidence="8" key="1">
    <citation type="journal article" date="2019" name="Int. J. Syst. Evol. Microbiol.">
        <title>The Global Catalogue of Microorganisms (GCM) 10K type strain sequencing project: providing services to taxonomists for standard genome sequencing and annotation.</title>
        <authorList>
            <consortium name="The Broad Institute Genomics Platform"/>
            <consortium name="The Broad Institute Genome Sequencing Center for Infectious Disease"/>
            <person name="Wu L."/>
            <person name="Ma J."/>
        </authorList>
    </citation>
    <scope>NUCLEOTIDE SEQUENCE [LARGE SCALE GENOMIC DNA]</scope>
    <source>
        <strain evidence="8">CGMCC 4.7455</strain>
    </source>
</reference>
<evidence type="ECO:0000313" key="7">
    <source>
        <dbReference type="EMBL" id="MFD1828507.1"/>
    </source>
</evidence>
<dbReference type="RefSeq" id="WP_380896099.1">
    <property type="nucleotide sequence ID" value="NZ_JBHUFU010000001.1"/>
</dbReference>
<evidence type="ECO:0000256" key="4">
    <source>
        <dbReference type="ARBA" id="ARBA00023136"/>
    </source>
</evidence>
<gene>
    <name evidence="7" type="ORF">ACFSJS_02355</name>
</gene>
<evidence type="ECO:0000256" key="3">
    <source>
        <dbReference type="ARBA" id="ARBA00022989"/>
    </source>
</evidence>
<dbReference type="Proteomes" id="UP001597365">
    <property type="component" value="Unassembled WGS sequence"/>
</dbReference>
<keyword evidence="2 5" id="KW-0812">Transmembrane</keyword>
<keyword evidence="4 5" id="KW-0472">Membrane</keyword>
<dbReference type="InterPro" id="IPR009908">
    <property type="entry name" value="Methylamine_util_MauE"/>
</dbReference>
<feature type="transmembrane region" description="Helical" evidence="5">
    <location>
        <begin position="80"/>
        <end position="100"/>
    </location>
</feature>
<dbReference type="EMBL" id="JBHUFU010000001">
    <property type="protein sequence ID" value="MFD1828507.1"/>
    <property type="molecule type" value="Genomic_DNA"/>
</dbReference>
<accession>A0ABW4PCV0</accession>
<evidence type="ECO:0000256" key="2">
    <source>
        <dbReference type="ARBA" id="ARBA00022692"/>
    </source>
</evidence>
<protein>
    <submittedName>
        <fullName evidence="7">MauE/DoxX family redox-associated membrane protein</fullName>
    </submittedName>
</protein>
<name>A0ABW4PCV0_9ACTN</name>
<evidence type="ECO:0000256" key="5">
    <source>
        <dbReference type="SAM" id="Phobius"/>
    </source>
</evidence>
<evidence type="ECO:0000313" key="8">
    <source>
        <dbReference type="Proteomes" id="UP001597365"/>
    </source>
</evidence>
<comment type="caution">
    <text evidence="7">The sequence shown here is derived from an EMBL/GenBank/DDBJ whole genome shotgun (WGS) entry which is preliminary data.</text>
</comment>
<evidence type="ECO:0000256" key="1">
    <source>
        <dbReference type="ARBA" id="ARBA00004141"/>
    </source>
</evidence>
<evidence type="ECO:0000259" key="6">
    <source>
        <dbReference type="Pfam" id="PF07291"/>
    </source>
</evidence>
<keyword evidence="3 5" id="KW-1133">Transmembrane helix</keyword>